<proteinExistence type="predicted"/>
<dbReference type="InterPro" id="IPR010730">
    <property type="entry name" value="HET"/>
</dbReference>
<sequence>MPPKLLTSDPFAKSDNSIWSYDEYANVPRTAGAFRVIDVSALLDNDPKIYLYEWTDIRYANPSTSTAAGDHLRRLKRSPEDRYLAVSHVWSRGDEVDEALTNFKGPDLIYIETSGKPEKISWVGLKEIAQAAHELDVTWIWLDFFCIDQVDKDDLEKGLEICIMADIYTWAHCVLVMIGGVAAVQGIKGKTAWMDRAWTLQESIVNKENTYVYMKWPRGLRFLQHPTIPSISWPLRFVGRVPNSKLDYRLVRLEHLLDISDLSSHIPQAKGMVVLDGNQSIANDSPRRALRAALSSNNMIKYAGVWRSMFMRTSSKPVDVVYSIMGIFGLQIDPFRKNRSSTFLFEDLARKTAAISNIGPAWLTIGGIMGSDIPYNKASGIIPMFPHTEPANKPSKNKPPTMIFHKKFGPDWVGYHVDDSPFYVDKYDIRFLTHSHPHIINCTMLKTYNPSPKPSVSIRPTNPTRTTRKVAGIRLGTMTGRLRFWGNLDNAHYREIQAVYVGRIANMNNADVNLGVEPHVDFDGDHYFLFLQFNSSGWRVVANGVFHTRHWRVSPKCRYIFTMGKGAQTKEWRWPAKDAEWLDWRDSPFGHSYGIEPLQVPPRDTDRIGWFGYKQHYPSTKPKWKERRIPVDMSEYLRKNKDADKPENTKVLLTKRLALLSARAYDNEVPTTARSYTPHTLFQVGQMPVAFSYNGWPKALCTDLSKGGLDGTLIHKTKTGKSRIKYHIRLYFGERVMYIQMKPQWDVRRAFWQMCAVPYPPNLDSQPIRNRRYIVRQTVPTPIFTALDRLRMRRIQQGLSPDIHVPHSVLLGLARTQGQNIGINVSPAAFGALEEMQRQQLMRGQGPDLFMPDYAFGALLQL</sequence>
<feature type="domain" description="Heterokaryon incompatibility" evidence="1">
    <location>
        <begin position="83"/>
        <end position="185"/>
    </location>
</feature>
<accession>A0A0B8MY78</accession>
<dbReference type="EMBL" id="DF933819">
    <property type="protein sequence ID" value="GAM37296.1"/>
    <property type="molecule type" value="Genomic_DNA"/>
</dbReference>
<dbReference type="InterPro" id="IPR052895">
    <property type="entry name" value="HetReg/Transcr_Mod"/>
</dbReference>
<evidence type="ECO:0000313" key="3">
    <source>
        <dbReference type="Proteomes" id="UP000053095"/>
    </source>
</evidence>
<protein>
    <recommendedName>
        <fullName evidence="1">Heterokaryon incompatibility domain-containing protein</fullName>
    </recommendedName>
</protein>
<dbReference type="Pfam" id="PF06985">
    <property type="entry name" value="HET"/>
    <property type="match status" value="1"/>
</dbReference>
<dbReference type="PANTHER" id="PTHR24148:SF64">
    <property type="entry name" value="HETEROKARYON INCOMPATIBILITY DOMAIN-CONTAINING PROTEIN"/>
    <property type="match status" value="1"/>
</dbReference>
<organism evidence="2 3">
    <name type="scientific">Talaromyces pinophilus</name>
    <name type="common">Penicillium pinophilum</name>
    <dbReference type="NCBI Taxonomy" id="128442"/>
    <lineage>
        <taxon>Eukaryota</taxon>
        <taxon>Fungi</taxon>
        <taxon>Dikarya</taxon>
        <taxon>Ascomycota</taxon>
        <taxon>Pezizomycotina</taxon>
        <taxon>Eurotiomycetes</taxon>
        <taxon>Eurotiomycetidae</taxon>
        <taxon>Eurotiales</taxon>
        <taxon>Trichocomaceae</taxon>
        <taxon>Talaromyces</taxon>
        <taxon>Talaromyces sect. Talaromyces</taxon>
    </lineage>
</organism>
<evidence type="ECO:0000313" key="2">
    <source>
        <dbReference type="EMBL" id="GAM37296.1"/>
    </source>
</evidence>
<gene>
    <name evidence="2" type="ORF">TCE0_023f07107</name>
</gene>
<keyword evidence="3" id="KW-1185">Reference proteome</keyword>
<dbReference type="PANTHER" id="PTHR24148">
    <property type="entry name" value="ANKYRIN REPEAT DOMAIN-CONTAINING PROTEIN 39 HOMOLOG-RELATED"/>
    <property type="match status" value="1"/>
</dbReference>
<dbReference type="AlphaFoldDB" id="A0A0B8MY78"/>
<reference evidence="3" key="1">
    <citation type="journal article" date="2015" name="Genome Announc.">
        <title>Draft genome sequence of Talaromyces cellulolyticus strain Y-94, a source of lignocellulosic biomass-degrading enzymes.</title>
        <authorList>
            <person name="Fujii T."/>
            <person name="Koike H."/>
            <person name="Sawayama S."/>
            <person name="Yano S."/>
            <person name="Inoue H."/>
        </authorList>
    </citation>
    <scope>NUCLEOTIDE SEQUENCE [LARGE SCALE GENOMIC DNA]</scope>
    <source>
        <strain evidence="3">Y-94</strain>
    </source>
</reference>
<dbReference type="Proteomes" id="UP000053095">
    <property type="component" value="Unassembled WGS sequence"/>
</dbReference>
<name>A0A0B8MY78_TALPI</name>
<evidence type="ECO:0000259" key="1">
    <source>
        <dbReference type="Pfam" id="PF06985"/>
    </source>
</evidence>